<protein>
    <submittedName>
        <fullName evidence="1">Uncharacterized protein</fullName>
    </submittedName>
</protein>
<dbReference type="EMBL" id="CP104013">
    <property type="protein sequence ID" value="UYP46482.1"/>
    <property type="molecule type" value="Genomic_DNA"/>
</dbReference>
<gene>
    <name evidence="1" type="ORF">NEF87_002767</name>
</gene>
<organism evidence="1 2">
    <name type="scientific">Candidatus Lokiarchaeum ossiferum</name>
    <dbReference type="NCBI Taxonomy" id="2951803"/>
    <lineage>
        <taxon>Archaea</taxon>
        <taxon>Promethearchaeati</taxon>
        <taxon>Promethearchaeota</taxon>
        <taxon>Promethearchaeia</taxon>
        <taxon>Promethearchaeales</taxon>
        <taxon>Promethearchaeaceae</taxon>
        <taxon>Candidatus Lokiarchaeum</taxon>
    </lineage>
</organism>
<name>A0ABY6HUE3_9ARCH</name>
<accession>A0ABY6HUE3</accession>
<sequence>MVFMSHCSITSTGITYYRVIIVFFFNHISIGKGENICKEMTAFTEAFKINGDFIVVSDIEEFTKNLDSIEEIVRLVSN</sequence>
<evidence type="ECO:0000313" key="1">
    <source>
        <dbReference type="EMBL" id="UYP46482.1"/>
    </source>
</evidence>
<proteinExistence type="predicted"/>
<keyword evidence="2" id="KW-1185">Reference proteome</keyword>
<evidence type="ECO:0000313" key="2">
    <source>
        <dbReference type="Proteomes" id="UP001208689"/>
    </source>
</evidence>
<dbReference type="Proteomes" id="UP001208689">
    <property type="component" value="Chromosome"/>
</dbReference>
<reference evidence="1" key="1">
    <citation type="submission" date="2022-09" db="EMBL/GenBank/DDBJ databases">
        <title>Actin cytoskeleton and complex cell architecture in an #Asgard archaeon.</title>
        <authorList>
            <person name="Ponce Toledo R.I."/>
            <person name="Schleper C."/>
            <person name="Rodrigues Oliveira T."/>
            <person name="Wollweber F."/>
            <person name="Xu J."/>
            <person name="Rittmann S."/>
            <person name="Klingl A."/>
            <person name="Pilhofer M."/>
        </authorList>
    </citation>
    <scope>NUCLEOTIDE SEQUENCE</scope>
    <source>
        <strain evidence="1">B-35</strain>
    </source>
</reference>